<dbReference type="InterPro" id="IPR032675">
    <property type="entry name" value="LRR_dom_sf"/>
</dbReference>
<dbReference type="STRING" id="121845.A0A3Q0ISY9"/>
<dbReference type="GeneID" id="113466492"/>
<keyword evidence="4" id="KW-1185">Reference proteome</keyword>
<dbReference type="PANTHER" id="PTHR10901:SF6">
    <property type="entry name" value="TROPOMODULIN, ISOFORM N"/>
    <property type="match status" value="1"/>
</dbReference>
<dbReference type="GO" id="GO:0005856">
    <property type="term" value="C:cytoskeleton"/>
    <property type="evidence" value="ECO:0007669"/>
    <property type="project" value="UniProtKB-SubCell"/>
</dbReference>
<evidence type="ECO:0000313" key="5">
    <source>
        <dbReference type="RefSeq" id="XP_026677753.1"/>
    </source>
</evidence>
<dbReference type="SMART" id="SM00368">
    <property type="entry name" value="LRR_RI"/>
    <property type="match status" value="2"/>
</dbReference>
<dbReference type="SUPFAM" id="SSF52047">
    <property type="entry name" value="RNI-like"/>
    <property type="match status" value="1"/>
</dbReference>
<dbReference type="FunFam" id="3.80.10.10:FF:000099">
    <property type="entry name" value="Tropomodulin, isoform C"/>
    <property type="match status" value="1"/>
</dbReference>
<dbReference type="GO" id="GO:0005523">
    <property type="term" value="F:tropomyosin binding"/>
    <property type="evidence" value="ECO:0007669"/>
    <property type="project" value="InterPro"/>
</dbReference>
<dbReference type="RefSeq" id="XP_026677753.1">
    <property type="nucleotide sequence ID" value="XM_026821952.1"/>
</dbReference>
<dbReference type="PaxDb" id="121845-A0A3Q0ISY9"/>
<evidence type="ECO:0000256" key="2">
    <source>
        <dbReference type="ARBA" id="ARBA00022490"/>
    </source>
</evidence>
<dbReference type="KEGG" id="dci:113466492"/>
<comment type="subcellular location">
    <subcellularLocation>
        <location evidence="1">Cytoplasm</location>
        <location evidence="1">Cytoskeleton</location>
    </subcellularLocation>
</comment>
<dbReference type="CTD" id="43633"/>
<dbReference type="GO" id="GO:0030239">
    <property type="term" value="P:myofibril assembly"/>
    <property type="evidence" value="ECO:0007669"/>
    <property type="project" value="TreeGrafter"/>
</dbReference>
<name>A0A3Q0ISY9_DIACI</name>
<dbReference type="GO" id="GO:0051694">
    <property type="term" value="P:pointed-end actin filament capping"/>
    <property type="evidence" value="ECO:0007669"/>
    <property type="project" value="InterPro"/>
</dbReference>
<accession>A0A3Q0ISY9</accession>
<gene>
    <name evidence="5" type="primary">LOC113466492</name>
</gene>
<sequence length="224" mass="25625">MMNQEQYHASLLNKGQVGLGWDGITKASQPKVYPPEEPNKTDIEDSIRRVKEDDSKLIELNWNNINNVSDEKMEQLFKALPDNTHLEVLSLANTALTDKTAFKLAEALEKSSTLRVINLETNNISPVGIVRLVKSLLVQRVIEEFRASNQRSSVLGNKIEMEITKLVEANPTLLRLGLHLEYNDARHRIATHLQRNIDRNRLRRMGHFSRTYTGGYVVHHKHSI</sequence>
<proteinExistence type="predicted"/>
<organism evidence="4 5">
    <name type="scientific">Diaphorina citri</name>
    <name type="common">Asian citrus psyllid</name>
    <dbReference type="NCBI Taxonomy" id="121845"/>
    <lineage>
        <taxon>Eukaryota</taxon>
        <taxon>Metazoa</taxon>
        <taxon>Ecdysozoa</taxon>
        <taxon>Arthropoda</taxon>
        <taxon>Hexapoda</taxon>
        <taxon>Insecta</taxon>
        <taxon>Pterygota</taxon>
        <taxon>Neoptera</taxon>
        <taxon>Paraneoptera</taxon>
        <taxon>Hemiptera</taxon>
        <taxon>Sternorrhyncha</taxon>
        <taxon>Psylloidea</taxon>
        <taxon>Psyllidae</taxon>
        <taxon>Diaphorininae</taxon>
        <taxon>Diaphorina</taxon>
    </lineage>
</organism>
<keyword evidence="3" id="KW-0206">Cytoskeleton</keyword>
<dbReference type="InterPro" id="IPR004934">
    <property type="entry name" value="TMOD"/>
</dbReference>
<dbReference type="PANTHER" id="PTHR10901">
    <property type="entry name" value="TROPOMODULIN"/>
    <property type="match status" value="1"/>
</dbReference>
<evidence type="ECO:0000256" key="3">
    <source>
        <dbReference type="ARBA" id="ARBA00023212"/>
    </source>
</evidence>
<dbReference type="Proteomes" id="UP000079169">
    <property type="component" value="Unplaced"/>
</dbReference>
<dbReference type="AlphaFoldDB" id="A0A3Q0ISY9"/>
<dbReference type="Gene3D" id="3.80.10.10">
    <property type="entry name" value="Ribonuclease Inhibitor"/>
    <property type="match status" value="1"/>
</dbReference>
<dbReference type="GO" id="GO:0007015">
    <property type="term" value="P:actin filament organization"/>
    <property type="evidence" value="ECO:0007669"/>
    <property type="project" value="TreeGrafter"/>
</dbReference>
<dbReference type="GO" id="GO:0030016">
    <property type="term" value="C:myofibril"/>
    <property type="evidence" value="ECO:0007669"/>
    <property type="project" value="TreeGrafter"/>
</dbReference>
<protein>
    <submittedName>
        <fullName evidence="5">Tropomodulin</fullName>
    </submittedName>
</protein>
<evidence type="ECO:0000313" key="4">
    <source>
        <dbReference type="Proteomes" id="UP000079169"/>
    </source>
</evidence>
<keyword evidence="2" id="KW-0963">Cytoplasm</keyword>
<reference evidence="5" key="1">
    <citation type="submission" date="2025-08" db="UniProtKB">
        <authorList>
            <consortium name="RefSeq"/>
        </authorList>
    </citation>
    <scope>IDENTIFICATION</scope>
</reference>
<evidence type="ECO:0000256" key="1">
    <source>
        <dbReference type="ARBA" id="ARBA00004245"/>
    </source>
</evidence>